<dbReference type="SUPFAM" id="SSF53901">
    <property type="entry name" value="Thiolase-like"/>
    <property type="match status" value="1"/>
</dbReference>
<dbReference type="PANTHER" id="PTHR43775">
    <property type="entry name" value="FATTY ACID SYNTHASE"/>
    <property type="match status" value="1"/>
</dbReference>
<dbReference type="GO" id="GO:0004312">
    <property type="term" value="F:fatty acid synthase activity"/>
    <property type="evidence" value="ECO:0007669"/>
    <property type="project" value="TreeGrafter"/>
</dbReference>
<dbReference type="PROSITE" id="PS52019">
    <property type="entry name" value="PKS_MFAS_DH"/>
    <property type="match status" value="1"/>
</dbReference>
<dbReference type="InterPro" id="IPR013968">
    <property type="entry name" value="PKS_KR"/>
</dbReference>
<dbReference type="SMART" id="SM00825">
    <property type="entry name" value="PKS_KS"/>
    <property type="match status" value="1"/>
</dbReference>
<dbReference type="Pfam" id="PF00107">
    <property type="entry name" value="ADH_zinc_N"/>
    <property type="match status" value="1"/>
</dbReference>
<dbReference type="SUPFAM" id="SSF52151">
    <property type="entry name" value="FabD/lysophospholipase-like"/>
    <property type="match status" value="1"/>
</dbReference>
<dbReference type="InterPro" id="IPR016035">
    <property type="entry name" value="Acyl_Trfase/lysoPLipase"/>
</dbReference>
<dbReference type="InterPro" id="IPR036736">
    <property type="entry name" value="ACP-like_sf"/>
</dbReference>
<dbReference type="Pfam" id="PF00698">
    <property type="entry name" value="Acyl_transf_1"/>
    <property type="match status" value="1"/>
</dbReference>
<feature type="region of interest" description="N-terminal hotdog fold" evidence="7">
    <location>
        <begin position="1014"/>
        <end position="1151"/>
    </location>
</feature>
<dbReference type="GO" id="GO:0016491">
    <property type="term" value="F:oxidoreductase activity"/>
    <property type="evidence" value="ECO:0007669"/>
    <property type="project" value="InterPro"/>
</dbReference>
<reference evidence="12" key="1">
    <citation type="submission" date="2021-02" db="EMBL/GenBank/DDBJ databases">
        <authorList>
            <person name="Syme A R."/>
            <person name="Syme A R."/>
            <person name="Moolhuijzen P."/>
        </authorList>
    </citation>
    <scope>NUCLEOTIDE SEQUENCE</scope>
    <source>
        <strain evidence="12">W1-1</strain>
    </source>
</reference>
<dbReference type="InterPro" id="IPR049552">
    <property type="entry name" value="PKS_DH_N"/>
</dbReference>
<dbReference type="InterPro" id="IPR014030">
    <property type="entry name" value="Ketoacyl_synth_N"/>
</dbReference>
<evidence type="ECO:0000256" key="5">
    <source>
        <dbReference type="ARBA" id="ARBA00023268"/>
    </source>
</evidence>
<organism evidence="12 13">
    <name type="scientific">Pyrenophora teres f. teres</name>
    <dbReference type="NCBI Taxonomy" id="97479"/>
    <lineage>
        <taxon>Eukaryota</taxon>
        <taxon>Fungi</taxon>
        <taxon>Dikarya</taxon>
        <taxon>Ascomycota</taxon>
        <taxon>Pezizomycotina</taxon>
        <taxon>Dothideomycetes</taxon>
        <taxon>Pleosporomycetidae</taxon>
        <taxon>Pleosporales</taxon>
        <taxon>Pleosporineae</taxon>
        <taxon>Pleosporaceae</taxon>
        <taxon>Pyrenophora</taxon>
    </lineage>
</organism>
<dbReference type="InterPro" id="IPR020841">
    <property type="entry name" value="PKS_Beta-ketoAc_synthase_dom"/>
</dbReference>
<dbReference type="Gene3D" id="3.90.180.10">
    <property type="entry name" value="Medium-chain alcohol dehydrogenases, catalytic domain"/>
    <property type="match status" value="1"/>
</dbReference>
<dbReference type="InterPro" id="IPR036291">
    <property type="entry name" value="NAD(P)-bd_dom_sf"/>
</dbReference>
<dbReference type="InterPro" id="IPR020806">
    <property type="entry name" value="PKS_PP-bd"/>
</dbReference>
<feature type="domain" description="Carrier" evidence="9">
    <location>
        <begin position="2192"/>
        <end position="2269"/>
    </location>
</feature>
<dbReference type="Gene3D" id="3.40.47.10">
    <property type="match status" value="1"/>
</dbReference>
<dbReference type="Pfam" id="PF21089">
    <property type="entry name" value="PKS_DH_N"/>
    <property type="match status" value="1"/>
</dbReference>
<dbReference type="InterPro" id="IPR016036">
    <property type="entry name" value="Malonyl_transacylase_ACP-bd"/>
</dbReference>
<dbReference type="SMART" id="SM00827">
    <property type="entry name" value="PKS_AT"/>
    <property type="match status" value="1"/>
</dbReference>
<evidence type="ECO:0000259" key="11">
    <source>
        <dbReference type="PROSITE" id="PS52019"/>
    </source>
</evidence>
<feature type="compositionally biased region" description="Polar residues" evidence="8">
    <location>
        <begin position="516"/>
        <end position="526"/>
    </location>
</feature>
<keyword evidence="5" id="KW-0511">Multifunctional enzyme</keyword>
<keyword evidence="3" id="KW-0808">Transferase</keyword>
<feature type="domain" description="Ketosynthase family 3 (KS3)" evidence="10">
    <location>
        <begin position="21"/>
        <end position="446"/>
    </location>
</feature>
<accession>A0A6S6VBA6</accession>
<dbReference type="Proteomes" id="UP000472372">
    <property type="component" value="Chromosome 2"/>
</dbReference>
<dbReference type="InterPro" id="IPR011032">
    <property type="entry name" value="GroES-like_sf"/>
</dbReference>
<evidence type="ECO:0000256" key="8">
    <source>
        <dbReference type="SAM" id="MobiDB-lite"/>
    </source>
</evidence>
<dbReference type="PROSITE" id="PS50075">
    <property type="entry name" value="CARRIER"/>
    <property type="match status" value="1"/>
</dbReference>
<dbReference type="Pfam" id="PF02801">
    <property type="entry name" value="Ketoacyl-synt_C"/>
    <property type="match status" value="1"/>
</dbReference>
<evidence type="ECO:0000259" key="10">
    <source>
        <dbReference type="PROSITE" id="PS52004"/>
    </source>
</evidence>
<dbReference type="EMBL" id="HG992978">
    <property type="protein sequence ID" value="CAE7013456.1"/>
    <property type="molecule type" value="Genomic_DNA"/>
</dbReference>
<dbReference type="InterPro" id="IPR009081">
    <property type="entry name" value="PP-bd_ACP"/>
</dbReference>
<dbReference type="SUPFAM" id="SSF55048">
    <property type="entry name" value="Probable ACP-binding domain of malonyl-CoA ACP transacylase"/>
    <property type="match status" value="1"/>
</dbReference>
<dbReference type="SMART" id="SM00823">
    <property type="entry name" value="PKS_PP"/>
    <property type="match status" value="1"/>
</dbReference>
<feature type="region of interest" description="Disordered" evidence="8">
    <location>
        <begin position="470"/>
        <end position="526"/>
    </location>
</feature>
<dbReference type="SUPFAM" id="SSF50129">
    <property type="entry name" value="GroES-like"/>
    <property type="match status" value="1"/>
</dbReference>
<dbReference type="Pfam" id="PF08659">
    <property type="entry name" value="KR"/>
    <property type="match status" value="1"/>
</dbReference>
<dbReference type="GO" id="GO:0030639">
    <property type="term" value="P:polyketide biosynthetic process"/>
    <property type="evidence" value="ECO:0007669"/>
    <property type="project" value="UniProtKB-ARBA"/>
</dbReference>
<dbReference type="PANTHER" id="PTHR43775:SF29">
    <property type="entry name" value="ASPERFURANONE POLYKETIDE SYNTHASE AFOG-RELATED"/>
    <property type="match status" value="1"/>
</dbReference>
<dbReference type="SMART" id="SM00829">
    <property type="entry name" value="PKS_ER"/>
    <property type="match status" value="1"/>
</dbReference>
<evidence type="ECO:0000256" key="2">
    <source>
        <dbReference type="ARBA" id="ARBA00022553"/>
    </source>
</evidence>
<evidence type="ECO:0000256" key="7">
    <source>
        <dbReference type="PROSITE-ProRule" id="PRU01363"/>
    </source>
</evidence>
<evidence type="ECO:0000256" key="1">
    <source>
        <dbReference type="ARBA" id="ARBA00022450"/>
    </source>
</evidence>
<dbReference type="Pfam" id="PF23114">
    <property type="entry name" value="NAD-bd_HRPKS_sdrA"/>
    <property type="match status" value="1"/>
</dbReference>
<keyword evidence="6" id="KW-0012">Acyltransferase</keyword>
<keyword evidence="1" id="KW-0596">Phosphopantetheine</keyword>
<dbReference type="Gene3D" id="3.10.129.110">
    <property type="entry name" value="Polyketide synthase dehydratase"/>
    <property type="match status" value="1"/>
</dbReference>
<dbReference type="InterPro" id="IPR014043">
    <property type="entry name" value="Acyl_transferase_dom"/>
</dbReference>
<dbReference type="CDD" id="cd05195">
    <property type="entry name" value="enoyl_red"/>
    <property type="match status" value="1"/>
</dbReference>
<keyword evidence="2" id="KW-0597">Phosphoprotein</keyword>
<evidence type="ECO:0000313" key="13">
    <source>
        <dbReference type="Proteomes" id="UP000472372"/>
    </source>
</evidence>
<evidence type="ECO:0000256" key="4">
    <source>
        <dbReference type="ARBA" id="ARBA00022857"/>
    </source>
</evidence>
<dbReference type="InterPro" id="IPR020807">
    <property type="entry name" value="PKS_DH"/>
</dbReference>
<dbReference type="Pfam" id="PF23297">
    <property type="entry name" value="ACP_SdgA_C"/>
    <property type="match status" value="1"/>
</dbReference>
<dbReference type="GO" id="GO:0006633">
    <property type="term" value="P:fatty acid biosynthetic process"/>
    <property type="evidence" value="ECO:0007669"/>
    <property type="project" value="TreeGrafter"/>
</dbReference>
<dbReference type="SMART" id="SM00826">
    <property type="entry name" value="PKS_DH"/>
    <property type="match status" value="1"/>
</dbReference>
<dbReference type="InterPro" id="IPR020843">
    <property type="entry name" value="ER"/>
</dbReference>
<dbReference type="Gene3D" id="3.40.50.720">
    <property type="entry name" value="NAD(P)-binding Rossmann-like Domain"/>
    <property type="match status" value="2"/>
</dbReference>
<feature type="active site" description="Proton acceptor; for dehydratase activity" evidence="7">
    <location>
        <position position="1046"/>
    </location>
</feature>
<sequence>MRNPAIAQAPIKATSDVENVVEPIAIIGFGFKFPQDITNAESLWKLLMERRSTMTEIPKNRWNIDGFYKENGHRPGTVKNRGGHFLADDPARFDAPFFSIQPAEAECMDPQQRLLLETSYHALENAGIPMQSAVGTRTSVHVGCLLQEYSQISQRDAQMPGDYRIVGSSGLAMLANRLSWFYDFSGPSMTVDTACSGGLVALHLACQELLAGSVNMSLVCGNNLCLLPDSTALLSSLNMMSKDSVCYSFDERASGYARGEGFGVLVLKRLSQAIADGDTIRGVIRSTGCGQDGNTPSITSPSQTAQERLVRETYARAGLSLDETRYFEAHGTGTPVGDPCEAAAINSVFSSRTPEDPMYVGALKSNMGHPEGASGIAGVIKTLLVLENGIIPPNVYPERINPAVTLAGPNLKFPLEPVVWPTNGIRRASVNSFGYGGTNAHVVIDDAMSFLKERGLHGRHCTRALQSIQEHRVAKQNKSAITNDSPESTNSEVPEQERQRHDSITSIGGSHPKSDSPLTTDTPSHTTFETEDENIYLTEASNLSPKLLVLSGFDERAVRRSITALEHWMQDQIVEENRVHILKDLAYTLVEKRTSFPWNTVCVAPSEQTTDLSWSAPIRMRQRVDICFVFTGQGAQWHGMGRELLTYENFRDSILQADRFFKSLGSEWSLMDELYNKTKEESAIHQPELSQPICTALQVAIVDLLTSWKLGARASVGHSSGEIAAAYASNAISRESAWMIAYFRGLAVAITQNITPLQGAMIAVQATLDVWEHLMTEQNTAYPSDQVSIACYNSPKSFTVSGPHNAIHQLVATLKEANIEVHVLKINVAYHSQHMKPVAGVYSKLLRGISCGEQTENQPMFVSTVTGDSLEETDELRTAEYWNRNLTGAVKFSTALDTICKHRDASSYFFLEIGPHSVLRSPLGDILKAHDKDVTSDYACVLRRDRSASDTALECAGKLYTIGAPIDIAAVNKSSGPSSKFLTSLPGYQFEDKKKYWLEGRTSIQYRQTKFVHHELLGSRTPDWNEYEARWTNRILLEQSPYLKDHMINGLCLMPAAGMLVMAIEAVRQFYGERAVRASGYKLRDVTFTKAMTLSGDPRGTEIQFTLRPANLDSRDELPGSMWDHFSLYTYEDEGWHLCCAGSISVDYREASGVSDILAEKKRNMKVALEECRNDIDSGEIYGAFNHAGLAYGPTFRGMRNVKWDKHNQATGTIGLRDWEAQAKFNYSDTHLIHPAALDTILQLTFPAYSIYAKDSSATTVPTGFSNAWFSSALTTASCDQEEVYVHAKVSGRGFRNKLFTVTAAFAGCQDACFFGELETSTIGRSVALSPEESHRSLYRIDWQPADFGSIALDSELPSTSTCTVCVVFDDADELQTRLARAVYEKFLVRHGSQVLVPWNRAIGSDLADTTCVFLPGLDGTFLQCLKEKDLEKTKSLLETTKSLIWVTFQHHAVDENPTEGLVSGLVRTLATESEDYRLVSVSLNAQNGLGSASVNIENVVKALFHQQTDPEDEYCEIDSSLCTPRVVDDAELANQALPSEQSAQYVEKPWSELETPKLTIGAAGILNTLHYEQNSDCDDATAADDVVVEIKATGLNARDLLVALGQVHDEAFGSEIAGIVIRIGSSNGARFKVGDRVFGVATSGVAQIVRCKSSQLREMPATMSFHEAAAYPVAFCTAYYALVECARIKSSSSILIHYGASTIGQAAIKIAHLHGCVDVFVTVNSVEEAAFLQKHCGIQESYIVLADNSELSHDIHRLTDERGVDIVLGNPEVLQQSWSCIAPFGRFIDIGEKDVFVSTANGSKEIGIPPATQNISFTSVNFQELAQSPMFTGIFEQVLLLTADSKMGTPQPLTVFKQSDIEQAFRALQEEKLVGKVVVEMKSEELVEMEVAPNASKPLFHADASYLVAGAFGGIGQSITRWMVENGAKHLILPSRSLIEGTDCARSQFVNELRTQGAIVHAPMCDIANASQLESTLVSLSSMPQVAGCIQAAMSMQDSSFAKMTIAQWHESLAPKVSGSWNLHTLLPRNLDFFVMLSSSTGIMGSFGQANYTAGNTYQDNLALHRLRNGQRAHTLALSMVTGVGYVAQNEQVQSLLRVRGMLEEVSLNDIYALLRFCCDAERVDSSTIGPNIITPLTLPADLRALNIVAPLGSTRPIYHYLDTLPARITPSPAAQNSTSHLLSSATSLAQATDIVVSAIQTQLSSLLVVSKEDIDPQKAIYRYGVDSLVAVEMRNWFSKAVGADVATSEIMSDVSIWLLGVKVAGKSRFVAEGLREGT</sequence>
<dbReference type="InterPro" id="IPR001227">
    <property type="entry name" value="Ac_transferase_dom_sf"/>
</dbReference>
<feature type="active site" description="Proton donor; for dehydratase activity" evidence="7">
    <location>
        <position position="1239"/>
    </location>
</feature>
<dbReference type="Pfam" id="PF08240">
    <property type="entry name" value="ADH_N"/>
    <property type="match status" value="1"/>
</dbReference>
<dbReference type="Gene3D" id="3.30.70.3290">
    <property type="match status" value="1"/>
</dbReference>
<dbReference type="InterPro" id="IPR013149">
    <property type="entry name" value="ADH-like_C"/>
</dbReference>
<dbReference type="InterPro" id="IPR014031">
    <property type="entry name" value="Ketoacyl_synth_C"/>
</dbReference>
<dbReference type="InterPro" id="IPR049900">
    <property type="entry name" value="PKS_mFAS_DH"/>
</dbReference>
<dbReference type="PROSITE" id="PS52004">
    <property type="entry name" value="KS3_2"/>
    <property type="match status" value="1"/>
</dbReference>
<name>A0A6S6VBA6_9PLEO</name>
<dbReference type="InterPro" id="IPR013154">
    <property type="entry name" value="ADH-like_N"/>
</dbReference>
<dbReference type="InterPro" id="IPR049551">
    <property type="entry name" value="PKS_DH_C"/>
</dbReference>
<dbReference type="Pfam" id="PF00109">
    <property type="entry name" value="ketoacyl-synt"/>
    <property type="match status" value="1"/>
</dbReference>
<dbReference type="PROSITE" id="PS00012">
    <property type="entry name" value="PHOSPHOPANTETHEINE"/>
    <property type="match status" value="1"/>
</dbReference>
<dbReference type="GO" id="GO:0031177">
    <property type="term" value="F:phosphopantetheine binding"/>
    <property type="evidence" value="ECO:0007669"/>
    <property type="project" value="InterPro"/>
</dbReference>
<dbReference type="InterPro" id="IPR056501">
    <property type="entry name" value="NAD-bd_HRPKS_sdrA"/>
</dbReference>
<dbReference type="CDD" id="cd00833">
    <property type="entry name" value="PKS"/>
    <property type="match status" value="1"/>
</dbReference>
<dbReference type="SUPFAM" id="SSF51735">
    <property type="entry name" value="NAD(P)-binding Rossmann-fold domains"/>
    <property type="match status" value="2"/>
</dbReference>
<feature type="domain" description="PKS/mFAS DH" evidence="11">
    <location>
        <begin position="1014"/>
        <end position="1336"/>
    </location>
</feature>
<dbReference type="Gene3D" id="1.10.1200.10">
    <property type="entry name" value="ACP-like"/>
    <property type="match status" value="1"/>
</dbReference>
<evidence type="ECO:0000256" key="6">
    <source>
        <dbReference type="ARBA" id="ARBA00023315"/>
    </source>
</evidence>
<evidence type="ECO:0000256" key="3">
    <source>
        <dbReference type="ARBA" id="ARBA00022679"/>
    </source>
</evidence>
<dbReference type="SMART" id="SM00822">
    <property type="entry name" value="PKS_KR"/>
    <property type="match status" value="1"/>
</dbReference>
<dbReference type="Pfam" id="PF14765">
    <property type="entry name" value="PS-DH"/>
    <property type="match status" value="1"/>
</dbReference>
<dbReference type="InterPro" id="IPR057326">
    <property type="entry name" value="KR_dom"/>
</dbReference>
<keyword evidence="4" id="KW-0521">NADP</keyword>
<gene>
    <name evidence="12" type="ORF">PTTW11_02508</name>
</gene>
<dbReference type="InterPro" id="IPR042104">
    <property type="entry name" value="PKS_dehydratase_sf"/>
</dbReference>
<dbReference type="Gene3D" id="3.40.366.10">
    <property type="entry name" value="Malonyl-Coenzyme A Acyl Carrier Protein, domain 2"/>
    <property type="match status" value="1"/>
</dbReference>
<dbReference type="SUPFAM" id="SSF47336">
    <property type="entry name" value="ACP-like"/>
    <property type="match status" value="1"/>
</dbReference>
<proteinExistence type="predicted"/>
<protein>
    <submittedName>
        <fullName evidence="12">Polyketide synthase</fullName>
    </submittedName>
</protein>
<dbReference type="InterPro" id="IPR006162">
    <property type="entry name" value="Ppantetheine_attach_site"/>
</dbReference>
<evidence type="ECO:0000313" key="12">
    <source>
        <dbReference type="EMBL" id="CAE7013456.1"/>
    </source>
</evidence>
<evidence type="ECO:0000259" key="9">
    <source>
        <dbReference type="PROSITE" id="PS50075"/>
    </source>
</evidence>
<dbReference type="InterPro" id="IPR016039">
    <property type="entry name" value="Thiolase-like"/>
</dbReference>
<feature type="region of interest" description="C-terminal hotdog fold" evidence="7">
    <location>
        <begin position="1173"/>
        <end position="1336"/>
    </location>
</feature>
<feature type="compositionally biased region" description="Polar residues" evidence="8">
    <location>
        <begin position="476"/>
        <end position="493"/>
    </location>
</feature>
<dbReference type="InterPro" id="IPR050091">
    <property type="entry name" value="PKS_NRPS_Biosynth_Enz"/>
</dbReference>